<dbReference type="Pfam" id="PF04390">
    <property type="entry name" value="LptE"/>
    <property type="match status" value="1"/>
</dbReference>
<keyword evidence="3" id="KW-1185">Reference proteome</keyword>
<dbReference type="EMBL" id="CP036432">
    <property type="protein sequence ID" value="QDV84421.1"/>
    <property type="molecule type" value="Genomic_DNA"/>
</dbReference>
<dbReference type="InterPro" id="IPR007485">
    <property type="entry name" value="LPS_assembly_LptE"/>
</dbReference>
<evidence type="ECO:0000256" key="1">
    <source>
        <dbReference type="SAM" id="MobiDB-lite"/>
    </source>
</evidence>
<protein>
    <recommendedName>
        <fullName evidence="4">Lipopolysaccharide-assembly</fullName>
    </recommendedName>
</protein>
<sequence>MDTPTNPIPPQQNGTGRRVGVQASAANPCCTAATGNPLKARHQRLTKKESTGRRVGVQALAANPRCTAATGNRLKARHQRLTKKESTGRRVGVQALAANPRCAAATGNRLKARHQRLTKKASTGKRVGVQALAAHSRCTAATGNRLKARHQRLTKKASTGRRVGVQALAANPRCTAATGNRLKARHQRLTKKESTDKRVGVQASAANPRCTAATGNRLKARHQRLTKKETTGRRVGVQALAANPRCTAATGNRLKARHQRLLKTVSDTLLVVWVTMLLGGCSAYQFGAAALYPRDIRTVHIPVVRNESFRHDLGPQLTDALVKEVERRTPYKVVSNPNADSVLRCNITAQSKVVLTETSSDDPRALDSAITVGATWTARDGRRLMQNSLASIDSDSTGFSQSVRFVPEAGQSIDTANQEAIDQLARRIVSQMESRW</sequence>
<accession>A0ABX5XUT4</accession>
<reference evidence="2 3" key="1">
    <citation type="submission" date="2019-02" db="EMBL/GenBank/DDBJ databases">
        <title>Deep-cultivation of Planctomycetes and their phenomic and genomic characterization uncovers novel biology.</title>
        <authorList>
            <person name="Wiegand S."/>
            <person name="Jogler M."/>
            <person name="Boedeker C."/>
            <person name="Pinto D."/>
            <person name="Vollmers J."/>
            <person name="Rivas-Marin E."/>
            <person name="Kohn T."/>
            <person name="Peeters S.H."/>
            <person name="Heuer A."/>
            <person name="Rast P."/>
            <person name="Oberbeckmann S."/>
            <person name="Bunk B."/>
            <person name="Jeske O."/>
            <person name="Meyerdierks A."/>
            <person name="Storesund J.E."/>
            <person name="Kallscheuer N."/>
            <person name="Luecker S."/>
            <person name="Lage O.M."/>
            <person name="Pohl T."/>
            <person name="Merkel B.J."/>
            <person name="Hornburger P."/>
            <person name="Mueller R.-W."/>
            <person name="Bruemmer F."/>
            <person name="Labrenz M."/>
            <person name="Spormann A.M."/>
            <person name="Op den Camp H."/>
            <person name="Overmann J."/>
            <person name="Amann R."/>
            <person name="Jetten M.S.M."/>
            <person name="Mascher T."/>
            <person name="Medema M.H."/>
            <person name="Devos D.P."/>
            <person name="Kaster A.-K."/>
            <person name="Ovreas L."/>
            <person name="Rohde M."/>
            <person name="Galperin M.Y."/>
            <person name="Jogler C."/>
        </authorList>
    </citation>
    <scope>NUCLEOTIDE SEQUENCE [LARGE SCALE GENOMIC DNA]</scope>
    <source>
        <strain evidence="2 3">TBK1r</strain>
    </source>
</reference>
<feature type="region of interest" description="Disordered" evidence="1">
    <location>
        <begin position="1"/>
        <end position="22"/>
    </location>
</feature>
<gene>
    <name evidence="2" type="ORF">TBK1r_33660</name>
</gene>
<evidence type="ECO:0008006" key="4">
    <source>
        <dbReference type="Google" id="ProtNLM"/>
    </source>
</evidence>
<evidence type="ECO:0000313" key="2">
    <source>
        <dbReference type="EMBL" id="QDV84421.1"/>
    </source>
</evidence>
<feature type="compositionally biased region" description="Pro residues" evidence="1">
    <location>
        <begin position="1"/>
        <end position="10"/>
    </location>
</feature>
<name>A0ABX5XUT4_9BACT</name>
<organism evidence="2 3">
    <name type="scientific">Stieleria magnilauensis</name>
    <dbReference type="NCBI Taxonomy" id="2527963"/>
    <lineage>
        <taxon>Bacteria</taxon>
        <taxon>Pseudomonadati</taxon>
        <taxon>Planctomycetota</taxon>
        <taxon>Planctomycetia</taxon>
        <taxon>Pirellulales</taxon>
        <taxon>Pirellulaceae</taxon>
        <taxon>Stieleria</taxon>
    </lineage>
</organism>
<proteinExistence type="predicted"/>
<dbReference type="Proteomes" id="UP000318081">
    <property type="component" value="Chromosome"/>
</dbReference>
<evidence type="ECO:0000313" key="3">
    <source>
        <dbReference type="Proteomes" id="UP000318081"/>
    </source>
</evidence>